<evidence type="ECO:0000256" key="1">
    <source>
        <dbReference type="SAM" id="Phobius"/>
    </source>
</evidence>
<evidence type="ECO:0000313" key="4">
    <source>
        <dbReference type="Proteomes" id="UP000695562"/>
    </source>
</evidence>
<dbReference type="OrthoDB" id="3360032at2759"/>
<dbReference type="Proteomes" id="UP000695562">
    <property type="component" value="Unassembled WGS sequence"/>
</dbReference>
<keyword evidence="1" id="KW-1133">Transmembrane helix</keyword>
<dbReference type="PANTHER" id="PTHR35465">
    <property type="entry name" value="CAVEOLIN-1 PROTEIN"/>
    <property type="match status" value="1"/>
</dbReference>
<proteinExistence type="predicted"/>
<dbReference type="PANTHER" id="PTHR35465:SF1">
    <property type="entry name" value="PHOSPHATIDYLINOSITOL-GLYCAN BIOSYNTHESIS CLASS X PROTEIN"/>
    <property type="match status" value="1"/>
</dbReference>
<accession>A0A8J4V0I9</accession>
<protein>
    <submittedName>
        <fullName evidence="3">Uncharacterized protein</fullName>
    </submittedName>
</protein>
<sequence>MKNLFVLFIVVVLLCLIRVGDSLKSPNLDEMAFCLDYIPKSIQSELKLFQPDYNLSDQVIQTIPIDSDKHHKYSKNEKLYYLLHHLRPNTQYAIRISYSASSPTDFRIKFFDNDLITNDIIKSYEERFLGNKASAGKRDLLNTEIIKFKTDESGYVLENYKDKIKKNPCSIITIDAVNVGISPSFVTNDDKKVHSFDLIMDTELIGAPPEIPKLVLIIIVTIVFVFYIVVKRLFPKIKGLQLLI</sequence>
<gene>
    <name evidence="3" type="ORF">CYY_009408</name>
</gene>
<evidence type="ECO:0000256" key="2">
    <source>
        <dbReference type="SAM" id="SignalP"/>
    </source>
</evidence>
<dbReference type="EMBL" id="AJWJ01000701">
    <property type="protein sequence ID" value="KAF2069272.1"/>
    <property type="molecule type" value="Genomic_DNA"/>
</dbReference>
<dbReference type="AlphaFoldDB" id="A0A8J4V0I9"/>
<evidence type="ECO:0000313" key="3">
    <source>
        <dbReference type="EMBL" id="KAF2069272.1"/>
    </source>
</evidence>
<feature type="chain" id="PRO_5035162527" evidence="2">
    <location>
        <begin position="23"/>
        <end position="244"/>
    </location>
</feature>
<keyword evidence="1" id="KW-0472">Membrane</keyword>
<organism evidence="3 4">
    <name type="scientific">Polysphondylium violaceum</name>
    <dbReference type="NCBI Taxonomy" id="133409"/>
    <lineage>
        <taxon>Eukaryota</taxon>
        <taxon>Amoebozoa</taxon>
        <taxon>Evosea</taxon>
        <taxon>Eumycetozoa</taxon>
        <taxon>Dictyostelia</taxon>
        <taxon>Dictyosteliales</taxon>
        <taxon>Dictyosteliaceae</taxon>
        <taxon>Polysphondylium</taxon>
    </lineage>
</organism>
<keyword evidence="4" id="KW-1185">Reference proteome</keyword>
<name>A0A8J4V0I9_9MYCE</name>
<feature type="signal peptide" evidence="2">
    <location>
        <begin position="1"/>
        <end position="22"/>
    </location>
</feature>
<reference evidence="3" key="1">
    <citation type="submission" date="2020-01" db="EMBL/GenBank/DDBJ databases">
        <title>Development of genomics and gene disruption for Polysphondylium violaceum indicates a role for the polyketide synthase stlB in stalk morphogenesis.</title>
        <authorList>
            <person name="Narita B."/>
            <person name="Kawabe Y."/>
            <person name="Kin K."/>
            <person name="Saito T."/>
            <person name="Gibbs R."/>
            <person name="Kuspa A."/>
            <person name="Muzny D."/>
            <person name="Queller D."/>
            <person name="Richards S."/>
            <person name="Strassman J."/>
            <person name="Sucgang R."/>
            <person name="Worley K."/>
            <person name="Schaap P."/>
        </authorList>
    </citation>
    <scope>NUCLEOTIDE SEQUENCE</scope>
    <source>
        <strain evidence="3">QSvi11</strain>
    </source>
</reference>
<keyword evidence="2" id="KW-0732">Signal</keyword>
<feature type="transmembrane region" description="Helical" evidence="1">
    <location>
        <begin position="214"/>
        <end position="234"/>
    </location>
</feature>
<comment type="caution">
    <text evidence="3">The sequence shown here is derived from an EMBL/GenBank/DDBJ whole genome shotgun (WGS) entry which is preliminary data.</text>
</comment>
<keyword evidence="1" id="KW-0812">Transmembrane</keyword>